<dbReference type="STRING" id="29170.A0A368G350"/>
<protein>
    <submittedName>
        <fullName evidence="4">Tetratricopeptide repeat protein</fullName>
    </submittedName>
</protein>
<sequence length="183" mass="20399">LGELYEALGQDVKAEVALQTALQTSPEHIPTLLTMGHLKNRQNRTSESNSWFSRALTISPNSPEVHHHIGMAAASRGDVAGAESAYVNALQLAGTHLESLRALATLLREQGRYEKSEEVLRTLQAHHPSSESYGDYGAILHLNGKFQEAKKFYEKSLHLDPRNYLVKENLRKLERKMASAKLT</sequence>
<evidence type="ECO:0000256" key="2">
    <source>
        <dbReference type="ARBA" id="ARBA00022803"/>
    </source>
</evidence>
<comment type="caution">
    <text evidence="4">The sequence shown here is derived from an EMBL/GenBank/DDBJ whole genome shotgun (WGS) entry which is preliminary data.</text>
</comment>
<dbReference type="GO" id="GO:0000030">
    <property type="term" value="F:mannosyltransferase activity"/>
    <property type="evidence" value="ECO:0007669"/>
    <property type="project" value="TreeGrafter"/>
</dbReference>
<dbReference type="SMART" id="SM00028">
    <property type="entry name" value="TPR"/>
    <property type="match status" value="5"/>
</dbReference>
<evidence type="ECO:0000256" key="3">
    <source>
        <dbReference type="PROSITE-ProRule" id="PRU00339"/>
    </source>
</evidence>
<dbReference type="PANTHER" id="PTHR44216">
    <property type="entry name" value="PROTEIN O-MANNOSYL-TRANSFERASE TMTC2"/>
    <property type="match status" value="1"/>
</dbReference>
<dbReference type="GO" id="GO:0035269">
    <property type="term" value="P:protein O-linked glycosylation via mannose"/>
    <property type="evidence" value="ECO:0007669"/>
    <property type="project" value="TreeGrafter"/>
</dbReference>
<dbReference type="PROSITE" id="PS50293">
    <property type="entry name" value="TPR_REGION"/>
    <property type="match status" value="1"/>
</dbReference>
<dbReference type="EMBL" id="JOJR01000371">
    <property type="protein sequence ID" value="RCN38871.1"/>
    <property type="molecule type" value="Genomic_DNA"/>
</dbReference>
<keyword evidence="2 3" id="KW-0802">TPR repeat</keyword>
<keyword evidence="5" id="KW-1185">Reference proteome</keyword>
<dbReference type="Pfam" id="PF14559">
    <property type="entry name" value="TPR_19"/>
    <property type="match status" value="1"/>
</dbReference>
<dbReference type="OrthoDB" id="1658288at2759"/>
<organism evidence="4 5">
    <name type="scientific">Ancylostoma caninum</name>
    <name type="common">Dog hookworm</name>
    <dbReference type="NCBI Taxonomy" id="29170"/>
    <lineage>
        <taxon>Eukaryota</taxon>
        <taxon>Metazoa</taxon>
        <taxon>Ecdysozoa</taxon>
        <taxon>Nematoda</taxon>
        <taxon>Chromadorea</taxon>
        <taxon>Rhabditida</taxon>
        <taxon>Rhabditina</taxon>
        <taxon>Rhabditomorpha</taxon>
        <taxon>Strongyloidea</taxon>
        <taxon>Ancylostomatidae</taxon>
        <taxon>Ancylostomatinae</taxon>
        <taxon>Ancylostoma</taxon>
    </lineage>
</organism>
<dbReference type="GO" id="GO:0005789">
    <property type="term" value="C:endoplasmic reticulum membrane"/>
    <property type="evidence" value="ECO:0007669"/>
    <property type="project" value="TreeGrafter"/>
</dbReference>
<dbReference type="PROSITE" id="PS50005">
    <property type="entry name" value="TPR"/>
    <property type="match status" value="2"/>
</dbReference>
<dbReference type="Gene3D" id="1.25.40.10">
    <property type="entry name" value="Tetratricopeptide repeat domain"/>
    <property type="match status" value="2"/>
</dbReference>
<dbReference type="PANTHER" id="PTHR44216:SF3">
    <property type="entry name" value="PROTEIN O-MANNOSYL-TRANSFERASE TMTC2"/>
    <property type="match status" value="1"/>
</dbReference>
<evidence type="ECO:0000313" key="4">
    <source>
        <dbReference type="EMBL" id="RCN38871.1"/>
    </source>
</evidence>
<reference evidence="4 5" key="1">
    <citation type="submission" date="2014-10" db="EMBL/GenBank/DDBJ databases">
        <title>Draft genome of the hookworm Ancylostoma caninum.</title>
        <authorList>
            <person name="Mitreva M."/>
        </authorList>
    </citation>
    <scope>NUCLEOTIDE SEQUENCE [LARGE SCALE GENOMIC DNA]</scope>
    <source>
        <strain evidence="4 5">Baltimore</strain>
    </source>
</reference>
<evidence type="ECO:0000313" key="5">
    <source>
        <dbReference type="Proteomes" id="UP000252519"/>
    </source>
</evidence>
<keyword evidence="1" id="KW-0677">Repeat</keyword>
<proteinExistence type="predicted"/>
<evidence type="ECO:0000256" key="1">
    <source>
        <dbReference type="ARBA" id="ARBA00022737"/>
    </source>
</evidence>
<dbReference type="SUPFAM" id="SSF48452">
    <property type="entry name" value="TPR-like"/>
    <property type="match status" value="1"/>
</dbReference>
<dbReference type="InterPro" id="IPR013105">
    <property type="entry name" value="TPR_2"/>
</dbReference>
<dbReference type="InterPro" id="IPR052384">
    <property type="entry name" value="TMTC_O-mannosyltransferase"/>
</dbReference>
<feature type="repeat" description="TPR" evidence="3">
    <location>
        <begin position="130"/>
        <end position="163"/>
    </location>
</feature>
<accession>A0A368G350</accession>
<dbReference type="InterPro" id="IPR019734">
    <property type="entry name" value="TPR_rpt"/>
</dbReference>
<feature type="repeat" description="TPR" evidence="3">
    <location>
        <begin position="29"/>
        <end position="62"/>
    </location>
</feature>
<dbReference type="Proteomes" id="UP000252519">
    <property type="component" value="Unassembled WGS sequence"/>
</dbReference>
<dbReference type="AlphaFoldDB" id="A0A368G350"/>
<gene>
    <name evidence="4" type="ORF">ANCCAN_15216</name>
</gene>
<feature type="non-terminal residue" evidence="4">
    <location>
        <position position="1"/>
    </location>
</feature>
<name>A0A368G350_ANCCA</name>
<dbReference type="InterPro" id="IPR011990">
    <property type="entry name" value="TPR-like_helical_dom_sf"/>
</dbReference>
<dbReference type="Pfam" id="PF07719">
    <property type="entry name" value="TPR_2"/>
    <property type="match status" value="1"/>
</dbReference>